<evidence type="ECO:0000256" key="3">
    <source>
        <dbReference type="ARBA" id="ARBA00023122"/>
    </source>
</evidence>
<dbReference type="OrthoDB" id="9762536at2"/>
<evidence type="ECO:0000256" key="6">
    <source>
        <dbReference type="PIRSR" id="PIRSR004692-3"/>
    </source>
</evidence>
<dbReference type="FunFam" id="3.40.50.10490:FF:000011">
    <property type="entry name" value="Arabinose 5-phosphate isomerase"/>
    <property type="match status" value="1"/>
</dbReference>
<dbReference type="GO" id="GO:0019146">
    <property type="term" value="F:arabinose-5-phosphate isomerase activity"/>
    <property type="evidence" value="ECO:0007669"/>
    <property type="project" value="UniProtKB-ARBA"/>
</dbReference>
<dbReference type="RefSeq" id="WP_129222780.1">
    <property type="nucleotide sequence ID" value="NZ_QYBB01000001.1"/>
</dbReference>
<dbReference type="InterPro" id="IPR000644">
    <property type="entry name" value="CBS_dom"/>
</dbReference>
<comment type="similarity">
    <text evidence="1 4">Belongs to the SIS family. GutQ/KpsF subfamily.</text>
</comment>
<evidence type="ECO:0000313" key="11">
    <source>
        <dbReference type="Proteomes" id="UP000290759"/>
    </source>
</evidence>
<evidence type="ECO:0000256" key="5">
    <source>
        <dbReference type="PIRSR" id="PIRSR004692-2"/>
    </source>
</evidence>
<evidence type="ECO:0000256" key="4">
    <source>
        <dbReference type="PIRNR" id="PIRNR004692"/>
    </source>
</evidence>
<feature type="domain" description="CBS" evidence="8">
    <location>
        <begin position="222"/>
        <end position="281"/>
    </location>
</feature>
<feature type="domain" description="SIS" evidence="9">
    <location>
        <begin position="54"/>
        <end position="197"/>
    </location>
</feature>
<evidence type="ECO:0000256" key="2">
    <source>
        <dbReference type="ARBA" id="ARBA00022737"/>
    </source>
</evidence>
<dbReference type="InterPro" id="IPR046342">
    <property type="entry name" value="CBS_dom_sf"/>
</dbReference>
<proteinExistence type="inferred from homology"/>
<dbReference type="GO" id="GO:1901135">
    <property type="term" value="P:carbohydrate derivative metabolic process"/>
    <property type="evidence" value="ECO:0007669"/>
    <property type="project" value="InterPro"/>
</dbReference>
<dbReference type="InterPro" id="IPR046348">
    <property type="entry name" value="SIS_dom_sf"/>
</dbReference>
<dbReference type="CDD" id="cd04604">
    <property type="entry name" value="CBS_pair_SIS_assoc"/>
    <property type="match status" value="1"/>
</dbReference>
<sequence length="339" mass="34842">MSIPSARPAPAALPHDGAVPSALRTLRLERAGIAALEAALAGPVARLGHEFAAAVALLLRVRGRVIVTGMGKSGHVGRKLAATLASTGTPSSFVHAAEASHGDLGMIQADDAVVALSWSGETAELAAIITYVRRFGMPLVALTSNPDSALGRQADLCLTLPKSEEACPNGLAPTTSTTMQLALGDALAVALLEARGFSAHDFKTLHPGGKLGSQLTYVRDVMHAGAEVPRVSVGAAMDEAVVEMTGKRFGCVCALDAAGRLAGLVTDGDLRRHMGPGLMALRVDAVMTARPLTIGPDALAVEALALLNGQRRSVLPVVDRDGVPVGILHIHDLYAIGLA</sequence>
<keyword evidence="3 7" id="KW-0129">CBS domain</keyword>
<organism evidence="10 11">
    <name type="scientific">Lichenibacterium minor</name>
    <dbReference type="NCBI Taxonomy" id="2316528"/>
    <lineage>
        <taxon>Bacteria</taxon>
        <taxon>Pseudomonadati</taxon>
        <taxon>Pseudomonadota</taxon>
        <taxon>Alphaproteobacteria</taxon>
        <taxon>Hyphomicrobiales</taxon>
        <taxon>Lichenihabitantaceae</taxon>
        <taxon>Lichenibacterium</taxon>
    </lineage>
</organism>
<dbReference type="GO" id="GO:0046872">
    <property type="term" value="F:metal ion binding"/>
    <property type="evidence" value="ECO:0007669"/>
    <property type="project" value="UniProtKB-KW"/>
</dbReference>
<keyword evidence="5" id="KW-0862">Zinc</keyword>
<dbReference type="Pfam" id="PF01380">
    <property type="entry name" value="SIS"/>
    <property type="match status" value="1"/>
</dbReference>
<dbReference type="GO" id="GO:0097367">
    <property type="term" value="F:carbohydrate derivative binding"/>
    <property type="evidence" value="ECO:0007669"/>
    <property type="project" value="InterPro"/>
</dbReference>
<evidence type="ECO:0000259" key="8">
    <source>
        <dbReference type="PROSITE" id="PS51371"/>
    </source>
</evidence>
<feature type="site" description="Catalytically relevant" evidence="6">
    <location>
        <position position="124"/>
    </location>
</feature>
<feature type="binding site" evidence="5">
    <location>
        <position position="95"/>
    </location>
    <ligand>
        <name>Zn(2+)</name>
        <dbReference type="ChEBI" id="CHEBI:29105"/>
    </ligand>
</feature>
<feature type="site" description="Catalytically relevant" evidence="6">
    <location>
        <position position="206"/>
    </location>
</feature>
<dbReference type="PROSITE" id="PS51371">
    <property type="entry name" value="CBS"/>
    <property type="match status" value="2"/>
</dbReference>
<name>A0A4Q2UF28_9HYPH</name>
<dbReference type="InterPro" id="IPR001347">
    <property type="entry name" value="SIS_dom"/>
</dbReference>
<accession>A0A4Q2UF28</accession>
<dbReference type="InterPro" id="IPR050986">
    <property type="entry name" value="GutQ/KpsF_isomerases"/>
</dbReference>
<evidence type="ECO:0000259" key="9">
    <source>
        <dbReference type="PROSITE" id="PS51464"/>
    </source>
</evidence>
<feature type="domain" description="CBS" evidence="8">
    <location>
        <begin position="287"/>
        <end position="339"/>
    </location>
</feature>
<dbReference type="Gene3D" id="3.10.580.10">
    <property type="entry name" value="CBS-domain"/>
    <property type="match status" value="1"/>
</dbReference>
<dbReference type="PIRSF" id="PIRSF004692">
    <property type="entry name" value="KdsD_KpsF"/>
    <property type="match status" value="1"/>
</dbReference>
<keyword evidence="2" id="KW-0677">Repeat</keyword>
<dbReference type="PROSITE" id="PS51464">
    <property type="entry name" value="SIS"/>
    <property type="match status" value="1"/>
</dbReference>
<dbReference type="EMBL" id="QYBB01000001">
    <property type="protein sequence ID" value="RYC33921.1"/>
    <property type="molecule type" value="Genomic_DNA"/>
</dbReference>
<keyword evidence="11" id="KW-1185">Reference proteome</keyword>
<evidence type="ECO:0000313" key="10">
    <source>
        <dbReference type="EMBL" id="RYC33921.1"/>
    </source>
</evidence>
<reference evidence="10 11" key="2">
    <citation type="submission" date="2019-02" db="EMBL/GenBank/DDBJ databases">
        <title>'Lichenibacterium ramalinii' gen. nov. sp. nov., 'Lichenibacterium minor' gen. nov. sp. nov.</title>
        <authorList>
            <person name="Pankratov T."/>
        </authorList>
    </citation>
    <scope>NUCLEOTIDE SEQUENCE [LARGE SCALE GENOMIC DNA]</scope>
    <source>
        <strain evidence="10 11">RmlP026</strain>
    </source>
</reference>
<dbReference type="Gene3D" id="3.40.50.10490">
    <property type="entry name" value="Glucose-6-phosphate isomerase like protein, domain 1"/>
    <property type="match status" value="1"/>
</dbReference>
<evidence type="ECO:0000256" key="1">
    <source>
        <dbReference type="ARBA" id="ARBA00008165"/>
    </source>
</evidence>
<dbReference type="GO" id="GO:0005975">
    <property type="term" value="P:carbohydrate metabolic process"/>
    <property type="evidence" value="ECO:0007669"/>
    <property type="project" value="InterPro"/>
</dbReference>
<dbReference type="SUPFAM" id="SSF53697">
    <property type="entry name" value="SIS domain"/>
    <property type="match status" value="1"/>
</dbReference>
<comment type="caution">
    <text evidence="10">The sequence shown here is derived from an EMBL/GenBank/DDBJ whole genome shotgun (WGS) entry which is preliminary data.</text>
</comment>
<evidence type="ECO:0000256" key="7">
    <source>
        <dbReference type="PROSITE-ProRule" id="PRU00703"/>
    </source>
</evidence>
<dbReference type="PANTHER" id="PTHR42745">
    <property type="match status" value="1"/>
</dbReference>
<reference evidence="10 11" key="1">
    <citation type="submission" date="2018-12" db="EMBL/GenBank/DDBJ databases">
        <authorList>
            <person name="Grouzdev D.S."/>
            <person name="Krutkina M.S."/>
        </authorList>
    </citation>
    <scope>NUCLEOTIDE SEQUENCE [LARGE SCALE GENOMIC DNA]</scope>
    <source>
        <strain evidence="10 11">RmlP026</strain>
    </source>
</reference>
<dbReference type="Pfam" id="PF00571">
    <property type="entry name" value="CBS"/>
    <property type="match status" value="2"/>
</dbReference>
<keyword evidence="10" id="KW-0413">Isomerase</keyword>
<dbReference type="Proteomes" id="UP000290759">
    <property type="component" value="Unassembled WGS sequence"/>
</dbReference>
<protein>
    <submittedName>
        <fullName evidence="10">KpsF/GutQ family sugar-phosphate isomerase</fullName>
    </submittedName>
</protein>
<feature type="site" description="Catalytically relevant" evidence="6">
    <location>
        <position position="72"/>
    </location>
</feature>
<dbReference type="InterPro" id="IPR004800">
    <property type="entry name" value="KdsD/KpsF-type"/>
</dbReference>
<gene>
    <name evidence="10" type="ORF">D3273_01325</name>
</gene>
<dbReference type="NCBIfam" id="TIGR00393">
    <property type="entry name" value="kpsF"/>
    <property type="match status" value="1"/>
</dbReference>
<dbReference type="InterPro" id="IPR035474">
    <property type="entry name" value="SIS_Kpsf"/>
</dbReference>
<dbReference type="AlphaFoldDB" id="A0A4Q2UF28"/>
<dbReference type="PANTHER" id="PTHR42745:SF1">
    <property type="entry name" value="ARABINOSE 5-PHOSPHATE ISOMERASE KDSD"/>
    <property type="match status" value="1"/>
</dbReference>
<dbReference type="CDD" id="cd05014">
    <property type="entry name" value="SIS_Kpsf"/>
    <property type="match status" value="1"/>
</dbReference>
<feature type="site" description="Catalytically relevant" evidence="6">
    <location>
        <position position="165"/>
    </location>
</feature>
<keyword evidence="5" id="KW-0479">Metal-binding</keyword>